<comment type="caution">
    <text evidence="1">The sequence shown here is derived from an EMBL/GenBank/DDBJ whole genome shotgun (WGS) entry which is preliminary data.</text>
</comment>
<keyword evidence="2" id="KW-1185">Reference proteome</keyword>
<evidence type="ECO:0000313" key="1">
    <source>
        <dbReference type="EMBL" id="MBO2464042.1"/>
    </source>
</evidence>
<organism evidence="1 2">
    <name type="scientific">Actinomadura violacea</name>
    <dbReference type="NCBI Taxonomy" id="2819934"/>
    <lineage>
        <taxon>Bacteria</taxon>
        <taxon>Bacillati</taxon>
        <taxon>Actinomycetota</taxon>
        <taxon>Actinomycetes</taxon>
        <taxon>Streptosporangiales</taxon>
        <taxon>Thermomonosporaceae</taxon>
        <taxon>Actinomadura</taxon>
    </lineage>
</organism>
<reference evidence="1 2" key="1">
    <citation type="submission" date="2021-03" db="EMBL/GenBank/DDBJ databases">
        <title>Actinomadura violae sp. nov., isolated from lichen in Thailand.</title>
        <authorList>
            <person name="Kanchanasin P."/>
            <person name="Saeng-In P."/>
            <person name="Phongsopitanun W."/>
            <person name="Yuki M."/>
            <person name="Kudo T."/>
            <person name="Ohkuma M."/>
            <person name="Tanasupawat S."/>
        </authorList>
    </citation>
    <scope>NUCLEOTIDE SEQUENCE [LARGE SCALE GENOMIC DNA]</scope>
    <source>
        <strain evidence="1 2">LCR2-06</strain>
    </source>
</reference>
<proteinExistence type="predicted"/>
<dbReference type="Proteomes" id="UP000680206">
    <property type="component" value="Unassembled WGS sequence"/>
</dbReference>
<name>A0ABS3S4Z6_9ACTN</name>
<dbReference type="RefSeq" id="WP_208250276.1">
    <property type="nucleotide sequence ID" value="NZ_JAGEPF010000032.1"/>
</dbReference>
<protein>
    <submittedName>
        <fullName evidence="1">Uncharacterized protein</fullName>
    </submittedName>
</protein>
<dbReference type="EMBL" id="JAGEPF010000032">
    <property type="protein sequence ID" value="MBO2464042.1"/>
    <property type="molecule type" value="Genomic_DNA"/>
</dbReference>
<gene>
    <name evidence="1" type="ORF">J4709_41380</name>
</gene>
<evidence type="ECO:0000313" key="2">
    <source>
        <dbReference type="Proteomes" id="UP000680206"/>
    </source>
</evidence>
<accession>A0ABS3S4Z6</accession>
<sequence>MITDRTTDALAVPGAQVGERVVLTAPTGSARHAGVLLPPLQDGEPHRVHTDKGKVLRLDGTWLAAPERSTSDRRRDRRRQYCDDGRPIYRHGDLPSGQLATRTMLRQRFRRRPADGQEPIASYMAYKGYAPLYAVADAEKLPALPPARKAAWDQARTCARCNAVQAAPYAKGVDDRRYCSSCLEPAAAAWWYGERVAGRVAAGAWAADLLADVRRAPEKVALVYLGYPTSVMSQDILAETWDGEVLLSARVCESDAFFRKGKDSRPADLAEAFGKLGGRRLISWRGDEYWLSLLQETMREHSGDLGLSFAGGHVGPHWDEWRAERSPHLVEPCPFRTEHRLHRQEPPSWRPPELLAYVRHAVTEMATRASYWWRATCLDTECGLALPFGSSASSDRWAERHHRKTGHIVGHTTETGTTLPDLVHLEGRAS</sequence>